<evidence type="ECO:0000256" key="1">
    <source>
        <dbReference type="ARBA" id="ARBA00001961"/>
    </source>
</evidence>
<dbReference type="STRING" id="158500.BES08_00450"/>
<evidence type="ECO:0000256" key="2">
    <source>
        <dbReference type="ARBA" id="ARBA00022723"/>
    </source>
</evidence>
<dbReference type="NCBIfam" id="NF003974">
    <property type="entry name" value="PRK05467.1-3"/>
    <property type="match status" value="1"/>
</dbReference>
<dbReference type="PANTHER" id="PTHR41536:SF1">
    <property type="entry name" value="PKHD-TYPE HYDROXYLASE YBIX"/>
    <property type="match status" value="1"/>
</dbReference>
<evidence type="ECO:0000256" key="5">
    <source>
        <dbReference type="ARBA" id="ARBA00023002"/>
    </source>
</evidence>
<evidence type="ECO:0000256" key="3">
    <source>
        <dbReference type="ARBA" id="ARBA00022896"/>
    </source>
</evidence>
<evidence type="ECO:0000256" key="6">
    <source>
        <dbReference type="ARBA" id="ARBA00023004"/>
    </source>
</evidence>
<comment type="cofactor">
    <cofactor evidence="1 7">
        <name>L-ascorbate</name>
        <dbReference type="ChEBI" id="CHEBI:38290"/>
    </cofactor>
</comment>
<dbReference type="AlphaFoldDB" id="A0A031K5J6"/>
<gene>
    <name evidence="9" type="ORF">BV97_00034</name>
</gene>
<dbReference type="SMART" id="SM00702">
    <property type="entry name" value="P4Hc"/>
    <property type="match status" value="1"/>
</dbReference>
<feature type="binding site" evidence="7">
    <location>
        <position position="98"/>
    </location>
    <ligand>
        <name>Fe cation</name>
        <dbReference type="ChEBI" id="CHEBI:24875"/>
    </ligand>
</feature>
<dbReference type="InterPro" id="IPR006620">
    <property type="entry name" value="Pro_4_hyd_alph"/>
</dbReference>
<dbReference type="InterPro" id="IPR041097">
    <property type="entry name" value="PKHD_C"/>
</dbReference>
<dbReference type="HAMAP" id="MF_00657">
    <property type="entry name" value="Hydroxyl_YbiX"/>
    <property type="match status" value="1"/>
</dbReference>
<evidence type="ECO:0000256" key="7">
    <source>
        <dbReference type="HAMAP-Rule" id="MF_00657"/>
    </source>
</evidence>
<keyword evidence="6 7" id="KW-0408">Iron</keyword>
<dbReference type="InterPro" id="IPR005123">
    <property type="entry name" value="Oxoglu/Fe-dep_dioxygenase_dom"/>
</dbReference>
<keyword evidence="4 7" id="KW-0223">Dioxygenase</keyword>
<dbReference type="PROSITE" id="PS51471">
    <property type="entry name" value="FE2OG_OXY"/>
    <property type="match status" value="1"/>
</dbReference>
<protein>
    <submittedName>
        <fullName evidence="9">PKHD-type hydroxylase</fullName>
        <ecNumber evidence="9">1.14.11.-</ecNumber>
    </submittedName>
</protein>
<dbReference type="Pfam" id="PF13640">
    <property type="entry name" value="2OG-FeII_Oxy_3"/>
    <property type="match status" value="1"/>
</dbReference>
<dbReference type="GO" id="GO:0006879">
    <property type="term" value="P:intracellular iron ion homeostasis"/>
    <property type="evidence" value="ECO:0007669"/>
    <property type="project" value="TreeGrafter"/>
</dbReference>
<comment type="caution">
    <text evidence="9">The sequence shown here is derived from an EMBL/GenBank/DDBJ whole genome shotgun (WGS) entry which is preliminary data.</text>
</comment>
<evidence type="ECO:0000313" key="10">
    <source>
        <dbReference type="Proteomes" id="UP000024329"/>
    </source>
</evidence>
<accession>A0A031K5J6</accession>
<sequence length="226" mass="25118">MVIEIPDLFDAAEVREIRSALEAADWADGRATAGHRAAKVKENEQLPLDHPLAKQLAERVLARLAQTPLFIAAALPARVLQPRFSRYDGRGHYGNHVDNAIFPIPGTGEHLRSDVSSTLFLSDPKEYDGGELVIEDMFGTHTAKLPAGSLIVYPGSSLHRVMPVTRGVRFVSFFWTQSFVASPERRRLMFELDGAIQSVATDHPEHPSVDTLTQVYHNLLRQWSAT</sequence>
<dbReference type="eggNOG" id="COG3128">
    <property type="taxonomic scope" value="Bacteria"/>
</dbReference>
<feature type="binding site" evidence="7">
    <location>
        <position position="96"/>
    </location>
    <ligand>
        <name>Fe cation</name>
        <dbReference type="ChEBI" id="CHEBI:24875"/>
    </ligand>
</feature>
<dbReference type="NCBIfam" id="NF003975">
    <property type="entry name" value="PRK05467.1-4"/>
    <property type="match status" value="1"/>
</dbReference>
<dbReference type="EC" id="1.14.11.-" evidence="9"/>
<keyword evidence="3 7" id="KW-0847">Vitamin C</keyword>
<dbReference type="GO" id="GO:0005506">
    <property type="term" value="F:iron ion binding"/>
    <property type="evidence" value="ECO:0007669"/>
    <property type="project" value="UniProtKB-UniRule"/>
</dbReference>
<feature type="binding site" evidence="7">
    <location>
        <position position="159"/>
    </location>
    <ligand>
        <name>Fe cation</name>
        <dbReference type="ChEBI" id="CHEBI:24875"/>
    </ligand>
</feature>
<dbReference type="Proteomes" id="UP000024329">
    <property type="component" value="Unassembled WGS sequence"/>
</dbReference>
<dbReference type="PANTHER" id="PTHR41536">
    <property type="entry name" value="PKHD-TYPE HYDROXYLASE YBIX"/>
    <property type="match status" value="1"/>
</dbReference>
<keyword evidence="2 7" id="KW-0479">Metal-binding</keyword>
<proteinExistence type="inferred from homology"/>
<dbReference type="GO" id="GO:0006974">
    <property type="term" value="P:DNA damage response"/>
    <property type="evidence" value="ECO:0007669"/>
    <property type="project" value="TreeGrafter"/>
</dbReference>
<dbReference type="GO" id="GO:0031418">
    <property type="term" value="F:L-ascorbic acid binding"/>
    <property type="evidence" value="ECO:0007669"/>
    <property type="project" value="UniProtKB-KW"/>
</dbReference>
<evidence type="ECO:0000313" key="9">
    <source>
        <dbReference type="EMBL" id="EZP84283.1"/>
    </source>
</evidence>
<name>A0A031K5J6_9SPHN</name>
<dbReference type="PATRIC" id="fig|158500.4.peg.36"/>
<feature type="binding site" evidence="7">
    <location>
        <position position="169"/>
    </location>
    <ligand>
        <name>2-oxoglutarate</name>
        <dbReference type="ChEBI" id="CHEBI:16810"/>
    </ligand>
</feature>
<keyword evidence="5 7" id="KW-0560">Oxidoreductase</keyword>
<dbReference type="InterPro" id="IPR023550">
    <property type="entry name" value="PKHD_hydroxylase"/>
</dbReference>
<reference evidence="9 10" key="1">
    <citation type="submission" date="2014-03" db="EMBL/GenBank/DDBJ databases">
        <title>Whole genome sequence of Novosphingobium resinovorum KF1.</title>
        <authorList>
            <person name="Gan H.M."/>
            <person name="Gan H.Y."/>
            <person name="Chew T.H."/>
            <person name="Savka M.A."/>
        </authorList>
    </citation>
    <scope>NUCLEOTIDE SEQUENCE [LARGE SCALE GENOMIC DNA]</scope>
    <source>
        <strain evidence="9 10">KF1</strain>
    </source>
</reference>
<evidence type="ECO:0000259" key="8">
    <source>
        <dbReference type="PROSITE" id="PS51471"/>
    </source>
</evidence>
<organism evidence="9 10">
    <name type="scientific">Novosphingobium resinovorum</name>
    <dbReference type="NCBI Taxonomy" id="158500"/>
    <lineage>
        <taxon>Bacteria</taxon>
        <taxon>Pseudomonadati</taxon>
        <taxon>Pseudomonadota</taxon>
        <taxon>Alphaproteobacteria</taxon>
        <taxon>Sphingomonadales</taxon>
        <taxon>Sphingomonadaceae</taxon>
        <taxon>Novosphingobium</taxon>
    </lineage>
</organism>
<dbReference type="Gene3D" id="4.10.860.20">
    <property type="entry name" value="Rabenosyn, Rab binding domain"/>
    <property type="match status" value="1"/>
</dbReference>
<dbReference type="Pfam" id="PF18331">
    <property type="entry name" value="PKHD_C"/>
    <property type="match status" value="1"/>
</dbReference>
<evidence type="ECO:0000256" key="4">
    <source>
        <dbReference type="ARBA" id="ARBA00022964"/>
    </source>
</evidence>
<dbReference type="InterPro" id="IPR044862">
    <property type="entry name" value="Pro_4_hyd_alph_FE2OG_OXY"/>
</dbReference>
<dbReference type="RefSeq" id="WP_008832285.1">
    <property type="nucleotide sequence ID" value="NZ_JFYZ01000001.1"/>
</dbReference>
<dbReference type="GO" id="GO:0016706">
    <property type="term" value="F:2-oxoglutarate-dependent dioxygenase activity"/>
    <property type="evidence" value="ECO:0007669"/>
    <property type="project" value="UniProtKB-UniRule"/>
</dbReference>
<feature type="domain" description="Fe2OG dioxygenase" evidence="8">
    <location>
        <begin position="78"/>
        <end position="178"/>
    </location>
</feature>
<dbReference type="SUPFAM" id="SSF51197">
    <property type="entry name" value="Clavaminate synthase-like"/>
    <property type="match status" value="1"/>
</dbReference>
<dbReference type="Gene3D" id="2.60.120.620">
    <property type="entry name" value="q2cbj1_9rhob like domain"/>
    <property type="match status" value="1"/>
</dbReference>
<dbReference type="EMBL" id="JFYZ01000001">
    <property type="protein sequence ID" value="EZP84283.1"/>
    <property type="molecule type" value="Genomic_DNA"/>
</dbReference>
<comment type="cofactor">
    <cofactor evidence="7">
        <name>Fe(2+)</name>
        <dbReference type="ChEBI" id="CHEBI:29033"/>
    </cofactor>
    <text evidence="7">Binds 1 Fe(2+) ion per subunit.</text>
</comment>